<dbReference type="Proteomes" id="UP000002008">
    <property type="component" value="Chromosome"/>
</dbReference>
<dbReference type="KEGG" id="cau:Caur_0152"/>
<protein>
    <recommendedName>
        <fullName evidence="2">DUF4097 domain-containing protein</fullName>
    </recommendedName>
</protein>
<accession>A9WBJ9</accession>
<evidence type="ECO:0000313" key="4">
    <source>
        <dbReference type="Proteomes" id="UP000002008"/>
    </source>
</evidence>
<keyword evidence="1" id="KW-0472">Membrane</keyword>
<evidence type="ECO:0000256" key="1">
    <source>
        <dbReference type="SAM" id="Phobius"/>
    </source>
</evidence>
<reference evidence="4" key="1">
    <citation type="journal article" date="2011" name="BMC Genomics">
        <title>Complete genome sequence of the filamentous anoxygenic phototrophic bacterium Chloroflexus aurantiacus.</title>
        <authorList>
            <person name="Tang K.H."/>
            <person name="Barry K."/>
            <person name="Chertkov O."/>
            <person name="Dalin E."/>
            <person name="Han C.S."/>
            <person name="Hauser L.J."/>
            <person name="Honchak B.M."/>
            <person name="Karbach L.E."/>
            <person name="Land M.L."/>
            <person name="Lapidus A."/>
            <person name="Larimer F.W."/>
            <person name="Mikhailova N."/>
            <person name="Pitluck S."/>
            <person name="Pierson B.K."/>
            <person name="Blankenship R.E."/>
        </authorList>
    </citation>
    <scope>NUCLEOTIDE SEQUENCE [LARGE SCALE GENOMIC DNA]</scope>
    <source>
        <strain evidence="4">ATCC 29366 / DSM 635 / J-10-fl</strain>
    </source>
</reference>
<keyword evidence="1" id="KW-1133">Transmembrane helix</keyword>
<dbReference type="AlphaFoldDB" id="A9WBJ9"/>
<keyword evidence="1" id="KW-0812">Transmembrane</keyword>
<evidence type="ECO:0000313" key="3">
    <source>
        <dbReference type="EMBL" id="ABY33406.1"/>
    </source>
</evidence>
<dbReference type="Pfam" id="PF13349">
    <property type="entry name" value="DUF4097"/>
    <property type="match status" value="1"/>
</dbReference>
<dbReference type="InterPro" id="IPR025164">
    <property type="entry name" value="Toastrack_DUF4097"/>
</dbReference>
<keyword evidence="4" id="KW-1185">Reference proteome</keyword>
<dbReference type="STRING" id="324602.Caur_0152"/>
<dbReference type="eggNOG" id="COG3595">
    <property type="taxonomic scope" value="Bacteria"/>
</dbReference>
<gene>
    <name evidence="3" type="ordered locus">Caur_0152</name>
</gene>
<feature type="domain" description="DUF4097" evidence="2">
    <location>
        <begin position="118"/>
        <end position="353"/>
    </location>
</feature>
<proteinExistence type="predicted"/>
<sequence>MKTVEPPVSPQRPPEYPLRRRLLGIMLIIGGLGWLLFELVSRGSIAGFDLQLARENSAQTLPVQRFAVSRVEVTGVNDQVTLSATDGEEVILRGERRGFGWAANAAAAAAAQITIEVEQRGDTLFVHVRRQPQIMWYFGRDPYASLELSLPRDVTFNVELVSGDVTLRQIEASGTITTVSGDVVADRTSGQLTVNTTGGDIELRDHRGGLKVVTIGGDTDVNGQFTDLDIQAIDGDVTLQGSFNTAVIGTVSGRVAVEATEASRLTISTTSGDVRFTGQPAAERQEIETIAGNVELVLREPLDTQMTFTTVSGRINIPSELSALSANSRSFTATFGQGRTVLKTNTTSGDITLRLYK</sequence>
<dbReference type="HOGENOM" id="CLU_773160_0_0_0"/>
<organism evidence="3 4">
    <name type="scientific">Chloroflexus aurantiacus (strain ATCC 29366 / DSM 635 / J-10-fl)</name>
    <dbReference type="NCBI Taxonomy" id="324602"/>
    <lineage>
        <taxon>Bacteria</taxon>
        <taxon>Bacillati</taxon>
        <taxon>Chloroflexota</taxon>
        <taxon>Chloroflexia</taxon>
        <taxon>Chloroflexales</taxon>
        <taxon>Chloroflexineae</taxon>
        <taxon>Chloroflexaceae</taxon>
        <taxon>Chloroflexus</taxon>
    </lineage>
</organism>
<dbReference type="EnsemblBacteria" id="ABY33406">
    <property type="protein sequence ID" value="ABY33406"/>
    <property type="gene ID" value="Caur_0152"/>
</dbReference>
<evidence type="ECO:0000259" key="2">
    <source>
        <dbReference type="Pfam" id="PF13349"/>
    </source>
</evidence>
<dbReference type="PATRIC" id="fig|324602.8.peg.175"/>
<dbReference type="EMBL" id="CP000909">
    <property type="protein sequence ID" value="ABY33406.1"/>
    <property type="molecule type" value="Genomic_DNA"/>
</dbReference>
<dbReference type="RefSeq" id="WP_012256062.1">
    <property type="nucleotide sequence ID" value="NC_010175.1"/>
</dbReference>
<dbReference type="InParanoid" id="A9WBJ9"/>
<feature type="transmembrane region" description="Helical" evidence="1">
    <location>
        <begin position="21"/>
        <end position="37"/>
    </location>
</feature>
<name>A9WBJ9_CHLAA</name>